<reference evidence="7" key="1">
    <citation type="submission" date="2020-06" db="EMBL/GenBank/DDBJ databases">
        <authorList>
            <person name="Li T."/>
            <person name="Hu X."/>
            <person name="Zhang T."/>
            <person name="Song X."/>
            <person name="Zhang H."/>
            <person name="Dai N."/>
            <person name="Sheng W."/>
            <person name="Hou X."/>
            <person name="Wei L."/>
        </authorList>
    </citation>
    <scope>NUCLEOTIDE SEQUENCE</scope>
    <source>
        <strain evidence="7">K16</strain>
        <tissue evidence="7">Leaf</tissue>
    </source>
</reference>
<evidence type="ECO:0000256" key="1">
    <source>
        <dbReference type="ARBA" id="ARBA00008956"/>
    </source>
</evidence>
<dbReference type="InterPro" id="IPR012474">
    <property type="entry name" value="Frigida"/>
</dbReference>
<feature type="compositionally biased region" description="Basic and acidic residues" evidence="6">
    <location>
        <begin position="388"/>
        <end position="402"/>
    </location>
</feature>
<name>A0AAE1T419_9LAMI</name>
<keyword evidence="3" id="KW-0221">Differentiation</keyword>
<sequence>MEGAEANSVMLRLRHLRENLEELDREFGRLAVNAQVAGQVQRADLDKVQTNIRSSLVASTALWNALLEPIRKASPSVMTRELREQGSKPAPRVQGSRPVAADSSTACTRPSSDSGETATNESQGVKTSDDSSQPSTSGVKEGEISLRPMTGISKTNTNELSSSSSFAWQVYQKMWEKLISRKGVNPSKTIIETTGKYNRVWMMEGSKPEEVREWYEFGAWLQFILCHQVFRKSPNYRNGLVGRYTIHAKQPHLKRGDILELKFISAAPEMAGKGSHPAFHFIKLQRPDMVAFNRIKATTEEAPLVSAISEDDISTRRAWGLWERALSLQKACSKRKECLYGEQATCNRVDKDEGMQTCCMLGNGITMYALAEKQEKPLFGTKIRVTQKKPEPNPDKAGKDDDGSNDVIQMTNAVTSSKQVECGGEEVRKNQDLEYRPKGQKSVSTVLSISFLFQLALLQDMLISIAHRTVEIITSHFYVMEDNLCRTTLMDSTASKIQQLQKAFAELESHRAVTLNLKWKQLEEHFHGLQKSLKRRFTELEEQEKEFETKVTESKEMLENRKAAVMAKEHTSLQRLQEKRDAAVSAILSAMQKHEEPFSVDSSSTNSENQVEAPVLVEKIRDAMVADSNMDGTEKPVKSMTVPVKSYPELLKLCQEMNSEGLHKFISDNRKDLATLREEIPAALKAAADPASLVLDSLKGFYGMDMPNSDAKKDSNLLGLRRTCIMLMECITSLFINLDMDSFSGIISENAKERAKAIAEVWKPKLDILDLEASNGNSLEAHAFLQLLATFAINSDFDQESLIKLIPMVSRRRQTAELCRHLGLLEKMPGVIDVLIKNGRLIDAANLTFAFELTDQFSPISLLKTYLSEAKKVSSAPRPGNMPAATQSDVNEKELTALKAVIKCIEDHKLEEQFPLEPLQKQVLEIEKAKADKKRATEVAKPQSKRPRANGVGHAPRVTNASTDKNLNFHGRMTDRYPQYIYERPYAYPGPTDHHLPSFMGAAPYNFSPSHGNFFGNAYPYQTAYLH</sequence>
<accession>A0AAE1T419</accession>
<evidence type="ECO:0000256" key="5">
    <source>
        <dbReference type="SAM" id="Coils"/>
    </source>
</evidence>
<keyword evidence="2" id="KW-0217">Developmental protein</keyword>
<keyword evidence="8" id="KW-1185">Reference proteome</keyword>
<evidence type="ECO:0000313" key="8">
    <source>
        <dbReference type="Proteomes" id="UP001289374"/>
    </source>
</evidence>
<keyword evidence="5" id="KW-0175">Coiled coil</keyword>
<comment type="similarity">
    <text evidence="1">Belongs to the Frigida family.</text>
</comment>
<protein>
    <submittedName>
        <fullName evidence="7">FRIGIDA-like protein 3</fullName>
    </submittedName>
</protein>
<dbReference type="GO" id="GO:0030154">
    <property type="term" value="P:cell differentiation"/>
    <property type="evidence" value="ECO:0007669"/>
    <property type="project" value="UniProtKB-KW"/>
</dbReference>
<evidence type="ECO:0000256" key="6">
    <source>
        <dbReference type="SAM" id="MobiDB-lite"/>
    </source>
</evidence>
<dbReference type="Pfam" id="PF07899">
    <property type="entry name" value="Frigida"/>
    <property type="match status" value="1"/>
</dbReference>
<dbReference type="Proteomes" id="UP001289374">
    <property type="component" value="Unassembled WGS sequence"/>
</dbReference>
<gene>
    <name evidence="7" type="ORF">Sango_2928500</name>
</gene>
<feature type="region of interest" description="Disordered" evidence="6">
    <location>
        <begin position="75"/>
        <end position="159"/>
    </location>
</feature>
<organism evidence="7 8">
    <name type="scientific">Sesamum angolense</name>
    <dbReference type="NCBI Taxonomy" id="2727404"/>
    <lineage>
        <taxon>Eukaryota</taxon>
        <taxon>Viridiplantae</taxon>
        <taxon>Streptophyta</taxon>
        <taxon>Embryophyta</taxon>
        <taxon>Tracheophyta</taxon>
        <taxon>Spermatophyta</taxon>
        <taxon>Magnoliopsida</taxon>
        <taxon>eudicotyledons</taxon>
        <taxon>Gunneridae</taxon>
        <taxon>Pentapetalae</taxon>
        <taxon>asterids</taxon>
        <taxon>lamiids</taxon>
        <taxon>Lamiales</taxon>
        <taxon>Pedaliaceae</taxon>
        <taxon>Sesamum</taxon>
    </lineage>
</organism>
<evidence type="ECO:0000256" key="4">
    <source>
        <dbReference type="ARBA" id="ARBA00023089"/>
    </source>
</evidence>
<dbReference type="GO" id="GO:0009908">
    <property type="term" value="P:flower development"/>
    <property type="evidence" value="ECO:0007669"/>
    <property type="project" value="UniProtKB-KW"/>
</dbReference>
<dbReference type="EMBL" id="JACGWL010000799">
    <property type="protein sequence ID" value="KAK4381853.1"/>
    <property type="molecule type" value="Genomic_DNA"/>
</dbReference>
<dbReference type="PANTHER" id="PTHR31791">
    <property type="entry name" value="FRIGIDA-LIKE PROTEIN 3-RELATED"/>
    <property type="match status" value="1"/>
</dbReference>
<feature type="compositionally biased region" description="Polar residues" evidence="6">
    <location>
        <begin position="102"/>
        <end position="138"/>
    </location>
</feature>
<proteinExistence type="inferred from homology"/>
<comment type="caution">
    <text evidence="7">The sequence shown here is derived from an EMBL/GenBank/DDBJ whole genome shotgun (WGS) entry which is preliminary data.</text>
</comment>
<evidence type="ECO:0000313" key="7">
    <source>
        <dbReference type="EMBL" id="KAK4381853.1"/>
    </source>
</evidence>
<feature type="region of interest" description="Disordered" evidence="6">
    <location>
        <begin position="934"/>
        <end position="970"/>
    </location>
</feature>
<evidence type="ECO:0000256" key="2">
    <source>
        <dbReference type="ARBA" id="ARBA00022473"/>
    </source>
</evidence>
<feature type="region of interest" description="Disordered" evidence="6">
    <location>
        <begin position="384"/>
        <end position="407"/>
    </location>
</feature>
<keyword evidence="4" id="KW-0287">Flowering</keyword>
<reference evidence="7" key="2">
    <citation type="journal article" date="2024" name="Plant">
        <title>Genomic evolution and insights into agronomic trait innovations of Sesamum species.</title>
        <authorList>
            <person name="Miao H."/>
            <person name="Wang L."/>
            <person name="Qu L."/>
            <person name="Liu H."/>
            <person name="Sun Y."/>
            <person name="Le M."/>
            <person name="Wang Q."/>
            <person name="Wei S."/>
            <person name="Zheng Y."/>
            <person name="Lin W."/>
            <person name="Duan Y."/>
            <person name="Cao H."/>
            <person name="Xiong S."/>
            <person name="Wang X."/>
            <person name="Wei L."/>
            <person name="Li C."/>
            <person name="Ma Q."/>
            <person name="Ju M."/>
            <person name="Zhao R."/>
            <person name="Li G."/>
            <person name="Mu C."/>
            <person name="Tian Q."/>
            <person name="Mei H."/>
            <person name="Zhang T."/>
            <person name="Gao T."/>
            <person name="Zhang H."/>
        </authorList>
    </citation>
    <scope>NUCLEOTIDE SEQUENCE</scope>
    <source>
        <strain evidence="7">K16</strain>
    </source>
</reference>
<feature type="coiled-coil region" evidence="5">
    <location>
        <begin position="490"/>
        <end position="560"/>
    </location>
</feature>
<evidence type="ECO:0000256" key="3">
    <source>
        <dbReference type="ARBA" id="ARBA00022782"/>
    </source>
</evidence>
<dbReference type="PANTHER" id="PTHR31791:SF4">
    <property type="entry name" value="FRIGIDA-LIKE PROTEIN 3"/>
    <property type="match status" value="1"/>
</dbReference>
<dbReference type="AlphaFoldDB" id="A0AAE1T419"/>
<feature type="coiled-coil region" evidence="5">
    <location>
        <begin position="6"/>
        <end position="33"/>
    </location>
</feature>